<evidence type="ECO:0000313" key="3">
    <source>
        <dbReference type="Proteomes" id="UP000219514"/>
    </source>
</evidence>
<proteinExistence type="predicted"/>
<dbReference type="AlphaFoldDB" id="A0A285EF18"/>
<dbReference type="SUPFAM" id="SSF47598">
    <property type="entry name" value="Ribbon-helix-helix"/>
    <property type="match status" value="1"/>
</dbReference>
<reference evidence="2 3" key="1">
    <citation type="submission" date="2017-09" db="EMBL/GenBank/DDBJ databases">
        <authorList>
            <person name="Ehlers B."/>
            <person name="Leendertz F.H."/>
        </authorList>
    </citation>
    <scope>NUCLEOTIDE SEQUENCE [LARGE SCALE GENOMIC DNA]</scope>
    <source>
        <strain evidence="2 3">DSM 46844</strain>
    </source>
</reference>
<protein>
    <recommendedName>
        <fullName evidence="1">Antitoxin FitA-like ribbon-helix-helix domain-containing protein</fullName>
    </recommendedName>
</protein>
<dbReference type="InterPro" id="IPR010985">
    <property type="entry name" value="Ribbon_hlx_hlx"/>
</dbReference>
<accession>A0A285EF18</accession>
<evidence type="ECO:0000259" key="1">
    <source>
        <dbReference type="Pfam" id="PF22513"/>
    </source>
</evidence>
<dbReference type="EMBL" id="OBDO01000008">
    <property type="protein sequence ID" value="SNX97645.1"/>
    <property type="molecule type" value="Genomic_DNA"/>
</dbReference>
<evidence type="ECO:0000313" key="2">
    <source>
        <dbReference type="EMBL" id="SNX97645.1"/>
    </source>
</evidence>
<dbReference type="OrthoDB" id="7107936at2"/>
<keyword evidence="3" id="KW-1185">Reference proteome</keyword>
<sequence length="78" mass="8742">MPVSMTIRDVPDETRDVLAARAARAGQSLQEYVRAQLKALAERPAPDELWERVEQRVRATGTRLSAEEILEARDAGRP</sequence>
<dbReference type="InterPro" id="IPR053853">
    <property type="entry name" value="FitA-like_RHH"/>
</dbReference>
<dbReference type="GO" id="GO:0006355">
    <property type="term" value="P:regulation of DNA-templated transcription"/>
    <property type="evidence" value="ECO:0007669"/>
    <property type="project" value="InterPro"/>
</dbReference>
<organism evidence="2 3">
    <name type="scientific">Geodermatophilus sabuli</name>
    <dbReference type="NCBI Taxonomy" id="1564158"/>
    <lineage>
        <taxon>Bacteria</taxon>
        <taxon>Bacillati</taxon>
        <taxon>Actinomycetota</taxon>
        <taxon>Actinomycetes</taxon>
        <taxon>Geodermatophilales</taxon>
        <taxon>Geodermatophilaceae</taxon>
        <taxon>Geodermatophilus</taxon>
    </lineage>
</organism>
<name>A0A285EF18_9ACTN</name>
<dbReference type="RefSeq" id="WP_097207617.1">
    <property type="nucleotide sequence ID" value="NZ_JACHXB010000007.1"/>
</dbReference>
<feature type="domain" description="Antitoxin FitA-like ribbon-helix-helix" evidence="1">
    <location>
        <begin position="4"/>
        <end position="40"/>
    </location>
</feature>
<dbReference type="Pfam" id="PF22513">
    <property type="entry name" value="FitA-like_RHH"/>
    <property type="match status" value="1"/>
</dbReference>
<gene>
    <name evidence="2" type="ORF">SAMN06893097_1089</name>
</gene>
<dbReference type="Proteomes" id="UP000219514">
    <property type="component" value="Unassembled WGS sequence"/>
</dbReference>